<sequence length="99" mass="10103">MKKFGFATIAATALAGGVIGLAAPALAAPTGPGNAEQTISELQSQGYTVVVNRIGNAPLDQASVVSVRSGQTYTRTDHSGPGDDLSTKVLNKTVYVDVK</sequence>
<keyword evidence="3" id="KW-1185">Reference proteome</keyword>
<evidence type="ECO:0000313" key="2">
    <source>
        <dbReference type="EMBL" id="MCT7661500.1"/>
    </source>
</evidence>
<gene>
    <name evidence="2" type="ORF">N4S67_24130</name>
</gene>
<keyword evidence="1" id="KW-0732">Signal</keyword>
<dbReference type="Proteomes" id="UP001206639">
    <property type="component" value="Unassembled WGS sequence"/>
</dbReference>
<accession>A0ABT2MK76</accession>
<feature type="signal peptide" evidence="1">
    <location>
        <begin position="1"/>
        <end position="27"/>
    </location>
</feature>
<evidence type="ECO:0008006" key="4">
    <source>
        <dbReference type="Google" id="ProtNLM"/>
    </source>
</evidence>
<organism evidence="2 3">
    <name type="scientific">Mycobacterium deserti</name>
    <dbReference type="NCBI Taxonomy" id="2978347"/>
    <lineage>
        <taxon>Bacteria</taxon>
        <taxon>Bacillati</taxon>
        <taxon>Actinomycetota</taxon>
        <taxon>Actinomycetes</taxon>
        <taxon>Mycobacteriales</taxon>
        <taxon>Mycobacteriaceae</taxon>
        <taxon>Mycobacterium</taxon>
    </lineage>
</organism>
<comment type="caution">
    <text evidence="2">The sequence shown here is derived from an EMBL/GenBank/DDBJ whole genome shotgun (WGS) entry which is preliminary data.</text>
</comment>
<evidence type="ECO:0000256" key="1">
    <source>
        <dbReference type="SAM" id="SignalP"/>
    </source>
</evidence>
<reference evidence="3" key="1">
    <citation type="submission" date="2023-07" db="EMBL/GenBank/DDBJ databases">
        <authorList>
            <person name="Deng Y."/>
            <person name="Zhang Y.-Q."/>
        </authorList>
    </citation>
    <scope>NUCLEOTIDE SEQUENCE [LARGE SCALE GENOMIC DNA]</scope>
    <source>
        <strain evidence="3">CPCC 205710</strain>
    </source>
</reference>
<feature type="chain" id="PRO_5045839330" description="PASTA domain-containing protein" evidence="1">
    <location>
        <begin position="28"/>
        <end position="99"/>
    </location>
</feature>
<evidence type="ECO:0000313" key="3">
    <source>
        <dbReference type="Proteomes" id="UP001206639"/>
    </source>
</evidence>
<dbReference type="RefSeq" id="WP_260995559.1">
    <property type="nucleotide sequence ID" value="NZ_JAODWD010000006.1"/>
</dbReference>
<name>A0ABT2MK76_9MYCO</name>
<protein>
    <recommendedName>
        <fullName evidence="4">PASTA domain-containing protein</fullName>
    </recommendedName>
</protein>
<proteinExistence type="predicted"/>
<dbReference type="EMBL" id="JAODWD010000006">
    <property type="protein sequence ID" value="MCT7661500.1"/>
    <property type="molecule type" value="Genomic_DNA"/>
</dbReference>